<dbReference type="Gene3D" id="1.10.10.60">
    <property type="entry name" value="Homeodomain-like"/>
    <property type="match status" value="1"/>
</dbReference>
<protein>
    <recommendedName>
        <fullName evidence="2">histidine kinase</fullName>
        <ecNumber evidence="2">2.7.13.3</ecNumber>
    </recommendedName>
</protein>
<dbReference type="Pfam" id="PF00072">
    <property type="entry name" value="Response_reg"/>
    <property type="match status" value="1"/>
</dbReference>
<evidence type="ECO:0000256" key="7">
    <source>
        <dbReference type="PROSITE-ProRule" id="PRU00169"/>
    </source>
</evidence>
<dbReference type="InterPro" id="IPR011123">
    <property type="entry name" value="Y_Y_Y"/>
</dbReference>
<comment type="catalytic activity">
    <reaction evidence="1">
        <text>ATP + protein L-histidine = ADP + protein N-phospho-L-histidine.</text>
        <dbReference type="EC" id="2.7.13.3"/>
    </reaction>
</comment>
<dbReference type="PROSITE" id="PS01124">
    <property type="entry name" value="HTH_ARAC_FAMILY_2"/>
    <property type="match status" value="1"/>
</dbReference>
<keyword evidence="8" id="KW-0472">Membrane</keyword>
<keyword evidence="13" id="KW-1185">Reference proteome</keyword>
<dbReference type="InterPro" id="IPR015943">
    <property type="entry name" value="WD40/YVTN_repeat-like_dom_sf"/>
</dbReference>
<dbReference type="eggNOG" id="COG3292">
    <property type="taxonomic scope" value="Bacteria"/>
</dbReference>
<dbReference type="Pfam" id="PF00512">
    <property type="entry name" value="HisKA"/>
    <property type="match status" value="1"/>
</dbReference>
<dbReference type="GO" id="GO:0000155">
    <property type="term" value="F:phosphorelay sensor kinase activity"/>
    <property type="evidence" value="ECO:0007669"/>
    <property type="project" value="InterPro"/>
</dbReference>
<dbReference type="InterPro" id="IPR011006">
    <property type="entry name" value="CheY-like_superfamily"/>
</dbReference>
<evidence type="ECO:0000256" key="2">
    <source>
        <dbReference type="ARBA" id="ARBA00012438"/>
    </source>
</evidence>
<dbReference type="PANTHER" id="PTHR43547:SF2">
    <property type="entry name" value="HYBRID SIGNAL TRANSDUCTION HISTIDINE KINASE C"/>
    <property type="match status" value="1"/>
</dbReference>
<dbReference type="PROSITE" id="PS50109">
    <property type="entry name" value="HIS_KIN"/>
    <property type="match status" value="1"/>
</dbReference>
<evidence type="ECO:0000256" key="4">
    <source>
        <dbReference type="ARBA" id="ARBA00023015"/>
    </source>
</evidence>
<name>I9RXL3_9BACE</name>
<evidence type="ECO:0000259" key="11">
    <source>
        <dbReference type="PROSITE" id="PS50110"/>
    </source>
</evidence>
<dbReference type="SMART" id="SM00388">
    <property type="entry name" value="HisKA"/>
    <property type="match status" value="1"/>
</dbReference>
<dbReference type="PROSITE" id="PS00041">
    <property type="entry name" value="HTH_ARAC_FAMILY_1"/>
    <property type="match status" value="1"/>
</dbReference>
<dbReference type="SUPFAM" id="SSF47384">
    <property type="entry name" value="Homodimeric domain of signal transducing histidine kinase"/>
    <property type="match status" value="1"/>
</dbReference>
<evidence type="ECO:0000259" key="10">
    <source>
        <dbReference type="PROSITE" id="PS50109"/>
    </source>
</evidence>
<keyword evidence="8" id="KW-0812">Transmembrane</keyword>
<evidence type="ECO:0000259" key="9">
    <source>
        <dbReference type="PROSITE" id="PS01124"/>
    </source>
</evidence>
<dbReference type="InterPro" id="IPR009057">
    <property type="entry name" value="Homeodomain-like_sf"/>
</dbReference>
<keyword evidence="5" id="KW-0238">DNA-binding</keyword>
<feature type="domain" description="Histidine kinase" evidence="10">
    <location>
        <begin position="831"/>
        <end position="1045"/>
    </location>
</feature>
<dbReference type="Pfam" id="PF07495">
    <property type="entry name" value="Y_Y_Y"/>
    <property type="match status" value="1"/>
</dbReference>
<dbReference type="FunFam" id="2.130.10.10:FF:000891">
    <property type="entry name" value="Two-component system sensor histidine kinase/response regulator, hybrid (One-component system)"/>
    <property type="match status" value="1"/>
</dbReference>
<dbReference type="Gene3D" id="3.40.50.2300">
    <property type="match status" value="1"/>
</dbReference>
<dbReference type="SUPFAM" id="SSF55874">
    <property type="entry name" value="ATPase domain of HSP90 chaperone/DNA topoisomerase II/histidine kinase"/>
    <property type="match status" value="1"/>
</dbReference>
<evidence type="ECO:0000256" key="6">
    <source>
        <dbReference type="ARBA" id="ARBA00023163"/>
    </source>
</evidence>
<dbReference type="InterPro" id="IPR005467">
    <property type="entry name" value="His_kinase_dom"/>
</dbReference>
<dbReference type="PATRIC" id="fig|997884.3.peg.3300"/>
<dbReference type="SUPFAM" id="SSF46689">
    <property type="entry name" value="Homeodomain-like"/>
    <property type="match status" value="1"/>
</dbReference>
<proteinExistence type="predicted"/>
<dbReference type="CDD" id="cd17574">
    <property type="entry name" value="REC_OmpR"/>
    <property type="match status" value="1"/>
</dbReference>
<feature type="transmembrane region" description="Helical" evidence="8">
    <location>
        <begin position="781"/>
        <end position="803"/>
    </location>
</feature>
<dbReference type="InterPro" id="IPR003594">
    <property type="entry name" value="HATPase_dom"/>
</dbReference>
<dbReference type="InterPro" id="IPR018060">
    <property type="entry name" value="HTH_AraC"/>
</dbReference>
<dbReference type="InterPro" id="IPR003661">
    <property type="entry name" value="HisK_dim/P_dom"/>
</dbReference>
<dbReference type="InterPro" id="IPR036097">
    <property type="entry name" value="HisK_dim/P_sf"/>
</dbReference>
<keyword evidence="8" id="KW-1133">Transmembrane helix</keyword>
<dbReference type="CDD" id="cd00082">
    <property type="entry name" value="HisKA"/>
    <property type="match status" value="1"/>
</dbReference>
<dbReference type="Pfam" id="PF12833">
    <property type="entry name" value="HTH_18"/>
    <property type="match status" value="1"/>
</dbReference>
<gene>
    <name evidence="12" type="ORF">HMPREF1068_03218</name>
</gene>
<dbReference type="InterPro" id="IPR013783">
    <property type="entry name" value="Ig-like_fold"/>
</dbReference>
<dbReference type="InterPro" id="IPR011110">
    <property type="entry name" value="Reg_prop"/>
</dbReference>
<dbReference type="SMART" id="SM00448">
    <property type="entry name" value="REC"/>
    <property type="match status" value="1"/>
</dbReference>
<dbReference type="InterPro" id="IPR004358">
    <property type="entry name" value="Sig_transdc_His_kin-like_C"/>
</dbReference>
<dbReference type="PRINTS" id="PR00344">
    <property type="entry name" value="BCTRLSENSOR"/>
</dbReference>
<evidence type="ECO:0000313" key="13">
    <source>
        <dbReference type="Proteomes" id="UP000003089"/>
    </source>
</evidence>
<keyword evidence="6" id="KW-0804">Transcription</keyword>
<dbReference type="Gene3D" id="1.10.287.130">
    <property type="match status" value="1"/>
</dbReference>
<reference evidence="12 13" key="1">
    <citation type="submission" date="2012-02" db="EMBL/GenBank/DDBJ databases">
        <title>The Genome Sequence of Bacteroides nordii CL02T12C05.</title>
        <authorList>
            <consortium name="The Broad Institute Genome Sequencing Platform"/>
            <person name="Earl A."/>
            <person name="Ward D."/>
            <person name="Feldgarden M."/>
            <person name="Gevers D."/>
            <person name="Zitomersky N.L."/>
            <person name="Coyne M.J."/>
            <person name="Comstock L.E."/>
            <person name="Young S.K."/>
            <person name="Zeng Q."/>
            <person name="Gargeya S."/>
            <person name="Fitzgerald M."/>
            <person name="Haas B."/>
            <person name="Abouelleil A."/>
            <person name="Alvarado L."/>
            <person name="Arachchi H.M."/>
            <person name="Berlin A."/>
            <person name="Chapman S.B."/>
            <person name="Gearin G."/>
            <person name="Goldberg J."/>
            <person name="Griggs A."/>
            <person name="Gujja S."/>
            <person name="Hansen M."/>
            <person name="Heiman D."/>
            <person name="Howarth C."/>
            <person name="Larimer J."/>
            <person name="Lui A."/>
            <person name="MacDonald P.J.P."/>
            <person name="McCowen C."/>
            <person name="Montmayeur A."/>
            <person name="Murphy C."/>
            <person name="Neiman D."/>
            <person name="Pearson M."/>
            <person name="Priest M."/>
            <person name="Roberts A."/>
            <person name="Saif S."/>
            <person name="Shea T."/>
            <person name="Sisk P."/>
            <person name="Stolte C."/>
            <person name="Sykes S."/>
            <person name="Wortman J."/>
            <person name="Nusbaum C."/>
            <person name="Birren B."/>
        </authorList>
    </citation>
    <scope>NUCLEOTIDE SEQUENCE [LARGE SCALE GENOMIC DNA]</scope>
    <source>
        <strain evidence="12 13">CL02T12C05</strain>
    </source>
</reference>
<dbReference type="SUPFAM" id="SSF52172">
    <property type="entry name" value="CheY-like"/>
    <property type="match status" value="1"/>
</dbReference>
<dbReference type="EC" id="2.7.13.3" evidence="2"/>
<dbReference type="HOGENOM" id="CLU_000445_28_1_10"/>
<dbReference type="PANTHER" id="PTHR43547">
    <property type="entry name" value="TWO-COMPONENT HISTIDINE KINASE"/>
    <property type="match status" value="1"/>
</dbReference>
<dbReference type="Pfam" id="PF02518">
    <property type="entry name" value="HATPase_c"/>
    <property type="match status" value="1"/>
</dbReference>
<dbReference type="GO" id="GO:0003700">
    <property type="term" value="F:DNA-binding transcription factor activity"/>
    <property type="evidence" value="ECO:0007669"/>
    <property type="project" value="InterPro"/>
</dbReference>
<keyword evidence="3 7" id="KW-0597">Phosphoprotein</keyword>
<dbReference type="SMART" id="SM00342">
    <property type="entry name" value="HTH_ARAC"/>
    <property type="match status" value="1"/>
</dbReference>
<dbReference type="STRING" id="997884.HMPREF1068_03218"/>
<organism evidence="12 13">
    <name type="scientific">Bacteroides nordii CL02T12C05</name>
    <dbReference type="NCBI Taxonomy" id="997884"/>
    <lineage>
        <taxon>Bacteria</taxon>
        <taxon>Pseudomonadati</taxon>
        <taxon>Bacteroidota</taxon>
        <taxon>Bacteroidia</taxon>
        <taxon>Bacteroidales</taxon>
        <taxon>Bacteroidaceae</taxon>
        <taxon>Bacteroides</taxon>
    </lineage>
</organism>
<feature type="modified residue" description="4-aspartylphosphate" evidence="7">
    <location>
        <position position="1134"/>
    </location>
</feature>
<dbReference type="InterPro" id="IPR036890">
    <property type="entry name" value="HATPase_C_sf"/>
</dbReference>
<dbReference type="GO" id="GO:0043565">
    <property type="term" value="F:sequence-specific DNA binding"/>
    <property type="evidence" value="ECO:0007669"/>
    <property type="project" value="InterPro"/>
</dbReference>
<dbReference type="Proteomes" id="UP000003089">
    <property type="component" value="Unassembled WGS sequence"/>
</dbReference>
<feature type="domain" description="HTH araC/xylS-type" evidence="9">
    <location>
        <begin position="1234"/>
        <end position="1333"/>
    </location>
</feature>
<dbReference type="eggNOG" id="COG2207">
    <property type="taxonomic scope" value="Bacteria"/>
</dbReference>
<dbReference type="EMBL" id="AGXS01000021">
    <property type="protein sequence ID" value="EIY47568.1"/>
    <property type="molecule type" value="Genomic_DNA"/>
</dbReference>
<dbReference type="Gene3D" id="2.130.10.10">
    <property type="entry name" value="YVTN repeat-like/Quinoprotein amine dehydrogenase"/>
    <property type="match status" value="2"/>
</dbReference>
<dbReference type="eggNOG" id="COG0745">
    <property type="taxonomic scope" value="Bacteria"/>
</dbReference>
<feature type="domain" description="Response regulatory" evidence="11">
    <location>
        <begin position="1085"/>
        <end position="1201"/>
    </location>
</feature>
<comment type="caution">
    <text evidence="12">The sequence shown here is derived from an EMBL/GenBank/DDBJ whole genome shotgun (WGS) entry which is preliminary data.</text>
</comment>
<keyword evidence="4" id="KW-0805">Transcription regulation</keyword>
<sequence length="1337" mass="152109">MVADFFSVKCAIDKGGFYKIGLYMRKFNHFFFFLFLLFLCYRVDSVKAGNYYFEQIFLQDGLSSTVNCVYAEKDGFVWVGTNTGLGRFDGYEMKKYVHSPEDSYSLPHNNIIHITEDSLHTVWVLTEKGVVRYRRQSDDFYLPKDQHGNVVMANAVCWTNEGILLGGRNKVYQYSYKDDAITLLYDFSSRGLFSISYINFWDANTLLCCSRWQGILLLNMKTGEITAPPFDFGNDIKEVLTDSKGRIWLAPYNGGIRCLAPDGILLASYTVQNSKLSNNIVLCMAEKDSLIWIGTDGGGINVLNPETKEIFVLKHVSGESSSLPCNSIVSLYNDKNNNIWAGSVRCGLISVREVSMKTYTEVIAGNNKGLSSNMVLSLYQDTSSDEIWIGTDGGGINKLNPVTEEFTHYPNTVGDKVVSITGFSSSKLLLSLFSKGVYVFDKLTGQYRPLEIKDKEINRLLFYTGKSVNIYQHAPKSLLLLGYHIFRYDIETGNIEIASEKQGVEIVGTLTPVCHDDRTTYLFDMRSIYAYDSSSNQLESLYSVEKDTFINCVSRDEHGLFWLATNKGIAYYNMKEQTVRQIPTSLFTGVNSIQSDQHGKIWIGTDNMLFAWLANEEKFVLFGKSDGVLPNEYLGKTRLISNQGNVYMGGNRGLLYIDKNLPIESSATSRMCLTNVLINGVSINGQLSDEPAGISVPWNSKAITIRIMACEKDIFRQRVYRYQIDGLNEQCIDSYEPEILIRSLPPGTYRIMASCSMQDGSWSPLQQVLALTVLPPWYKSWWFILCCVCVLLGVFVWIFLLTLHRKENKLKWAMKEHEKELYEEKVRFLINISHELRTPLTLIYAPLNRILHSLSPADAHFVALKSIFKQSKRMKSLLDMVLDLRKMEVEETKLQMGSYRLNDWVREIAADFISEGEAEKVDIRCQFDERVAEVCFDKDKCEIVLTNLLINALKHSPENSEIIIRTEFLSAQFVRISVVDRGCGLKQVDPQKLFTRFYQGRGEHTGTGIGLSYSRILVELHGGQIGAEDNEESGATFFFDLPLQPVSEEVISRPKAYLNDLASDASGGVDEKKVDEDRFKTDQYVLLLVDDNQDLIDFLKEALSGKFRRILTAANGVGALEMIKKYQPDIIVSDIMMPQMDGYDLCRRIKEDIDISHIPVILLTARGDDASRLHGYKMGADGYLGKPFEEGMLLELIRNRLRNRELTKARYLNVGLLPAPEEVTISQADERFLFSVNEVIIEHMSNQELDLNLLSKKLGLSRATLYNKLKKLTDMGGNDYINKVRLERIIYLMINTELNFTEIAEKTGFSSSRYFSTMFKRYTGETPTQYREKHRVR</sequence>
<dbReference type="PROSITE" id="PS50110">
    <property type="entry name" value="RESPONSE_REGULATORY"/>
    <property type="match status" value="1"/>
</dbReference>
<evidence type="ECO:0000256" key="5">
    <source>
        <dbReference type="ARBA" id="ARBA00023125"/>
    </source>
</evidence>
<evidence type="ECO:0000256" key="1">
    <source>
        <dbReference type="ARBA" id="ARBA00000085"/>
    </source>
</evidence>
<accession>I9RXL3</accession>
<evidence type="ECO:0000256" key="8">
    <source>
        <dbReference type="SAM" id="Phobius"/>
    </source>
</evidence>
<dbReference type="SUPFAM" id="SSF63829">
    <property type="entry name" value="Calcium-dependent phosphotriesterase"/>
    <property type="match status" value="2"/>
</dbReference>
<dbReference type="Gene3D" id="3.30.565.10">
    <property type="entry name" value="Histidine kinase-like ATPase, C-terminal domain"/>
    <property type="match status" value="1"/>
</dbReference>
<dbReference type="InterPro" id="IPR018062">
    <property type="entry name" value="HTH_AraC-typ_CS"/>
</dbReference>
<dbReference type="InterPro" id="IPR001789">
    <property type="entry name" value="Sig_transdc_resp-reg_receiver"/>
</dbReference>
<dbReference type="eggNOG" id="COG2205">
    <property type="taxonomic scope" value="Bacteria"/>
</dbReference>
<dbReference type="Gene3D" id="2.60.40.10">
    <property type="entry name" value="Immunoglobulins"/>
    <property type="match status" value="1"/>
</dbReference>
<evidence type="ECO:0000256" key="3">
    <source>
        <dbReference type="ARBA" id="ARBA00022553"/>
    </source>
</evidence>
<evidence type="ECO:0000313" key="12">
    <source>
        <dbReference type="EMBL" id="EIY47568.1"/>
    </source>
</evidence>
<dbReference type="SMART" id="SM00387">
    <property type="entry name" value="HATPase_c"/>
    <property type="match status" value="1"/>
</dbReference>
<dbReference type="Pfam" id="PF07494">
    <property type="entry name" value="Reg_prop"/>
    <property type="match status" value="1"/>
</dbReference>